<proteinExistence type="predicted"/>
<dbReference type="InterPro" id="IPR009078">
    <property type="entry name" value="Ferritin-like_SF"/>
</dbReference>
<dbReference type="Gene3D" id="1.20.1260.10">
    <property type="match status" value="1"/>
</dbReference>
<evidence type="ECO:0000313" key="3">
    <source>
        <dbReference type="EMBL" id="CAB4817409.1"/>
    </source>
</evidence>
<organism evidence="4">
    <name type="scientific">freshwater metagenome</name>
    <dbReference type="NCBI Taxonomy" id="449393"/>
    <lineage>
        <taxon>unclassified sequences</taxon>
        <taxon>metagenomes</taxon>
        <taxon>ecological metagenomes</taxon>
    </lineage>
</organism>
<gene>
    <name evidence="2" type="ORF">UFOPK1906_01688</name>
    <name evidence="3" type="ORF">UFOPK3010_01549</name>
    <name evidence="4" type="ORF">UFOPK3785_02084</name>
</gene>
<dbReference type="GO" id="GO:0016491">
    <property type="term" value="F:oxidoreductase activity"/>
    <property type="evidence" value="ECO:0007669"/>
    <property type="project" value="InterPro"/>
</dbReference>
<dbReference type="GO" id="GO:0046872">
    <property type="term" value="F:metal ion binding"/>
    <property type="evidence" value="ECO:0007669"/>
    <property type="project" value="InterPro"/>
</dbReference>
<reference evidence="4" key="1">
    <citation type="submission" date="2020-05" db="EMBL/GenBank/DDBJ databases">
        <authorList>
            <person name="Chiriac C."/>
            <person name="Salcher M."/>
            <person name="Ghai R."/>
            <person name="Kavagutti S V."/>
        </authorList>
    </citation>
    <scope>NUCLEOTIDE SEQUENCE</scope>
</reference>
<dbReference type="InterPro" id="IPR012347">
    <property type="entry name" value="Ferritin-like"/>
</dbReference>
<evidence type="ECO:0000313" key="2">
    <source>
        <dbReference type="EMBL" id="CAB4634532.1"/>
    </source>
</evidence>
<dbReference type="InterPro" id="IPR003251">
    <property type="entry name" value="Rr_diiron-bd_dom"/>
</dbReference>
<dbReference type="SUPFAM" id="SSF47240">
    <property type="entry name" value="Ferritin-like"/>
    <property type="match status" value="1"/>
</dbReference>
<sequence>MFPNRPRRPVVVRIRVTRVRRLRQRLVGRSVAAQAADAVVPAAGQVPVPVPALALVLDQVRDLAQAVDHPVVLVGQPPAPVRDRAVLLVDRADARVRREDPLMNFFEASMKINEAEILDIETAELLVRLENSGDVLYNELAARLNNEEAAELLRKNGREEVGHARRVMKVISLKTGTEYVPSAEVLEKFEVDLPDSVDASALPMIVEGELQGDLGYQKWASHETDPEIIELLLRNGREETKHAERIKQAIEILASAEVAQ</sequence>
<evidence type="ECO:0000259" key="1">
    <source>
        <dbReference type="Pfam" id="PF02915"/>
    </source>
</evidence>
<dbReference type="AlphaFoldDB" id="A0A6J7LMI7"/>
<name>A0A6J7LMI7_9ZZZZ</name>
<dbReference type="EMBL" id="CAEZVC010000144">
    <property type="protein sequence ID" value="CAB4634532.1"/>
    <property type="molecule type" value="Genomic_DNA"/>
</dbReference>
<dbReference type="Pfam" id="PF02915">
    <property type="entry name" value="Rubrerythrin"/>
    <property type="match status" value="1"/>
</dbReference>
<feature type="domain" description="Rubrerythrin diiron-binding" evidence="1">
    <location>
        <begin position="128"/>
        <end position="249"/>
    </location>
</feature>
<accession>A0A6J7LMI7</accession>
<dbReference type="EMBL" id="CAFAAM010000273">
    <property type="protein sequence ID" value="CAB4817409.1"/>
    <property type="molecule type" value="Genomic_DNA"/>
</dbReference>
<dbReference type="CDD" id="cd00657">
    <property type="entry name" value="Ferritin_like"/>
    <property type="match status" value="1"/>
</dbReference>
<dbReference type="EMBL" id="CAFBNJ010000191">
    <property type="protein sequence ID" value="CAB4966989.1"/>
    <property type="molecule type" value="Genomic_DNA"/>
</dbReference>
<evidence type="ECO:0000313" key="4">
    <source>
        <dbReference type="EMBL" id="CAB4966989.1"/>
    </source>
</evidence>
<protein>
    <submittedName>
        <fullName evidence="4">Unannotated protein</fullName>
    </submittedName>
</protein>